<name>A0A9P6NR18_9BASI</name>
<reference evidence="1" key="1">
    <citation type="submission" date="2013-11" db="EMBL/GenBank/DDBJ databases">
        <title>Genome sequence of the fusiform rust pathogen reveals effectors for host alternation and coevolution with pine.</title>
        <authorList>
            <consortium name="DOE Joint Genome Institute"/>
            <person name="Smith K."/>
            <person name="Pendleton A."/>
            <person name="Kubisiak T."/>
            <person name="Anderson C."/>
            <person name="Salamov A."/>
            <person name="Aerts A."/>
            <person name="Riley R."/>
            <person name="Clum A."/>
            <person name="Lindquist E."/>
            <person name="Ence D."/>
            <person name="Campbell M."/>
            <person name="Kronenberg Z."/>
            <person name="Feau N."/>
            <person name="Dhillon B."/>
            <person name="Hamelin R."/>
            <person name="Burleigh J."/>
            <person name="Smith J."/>
            <person name="Yandell M."/>
            <person name="Nelson C."/>
            <person name="Grigoriev I."/>
            <person name="Davis J."/>
        </authorList>
    </citation>
    <scope>NUCLEOTIDE SEQUENCE</scope>
    <source>
        <strain evidence="1">G11</strain>
    </source>
</reference>
<evidence type="ECO:0000313" key="1">
    <source>
        <dbReference type="EMBL" id="KAG0148683.1"/>
    </source>
</evidence>
<keyword evidence="2" id="KW-1185">Reference proteome</keyword>
<comment type="caution">
    <text evidence="1">The sequence shown here is derived from an EMBL/GenBank/DDBJ whole genome shotgun (WGS) entry which is preliminary data.</text>
</comment>
<organism evidence="1 2">
    <name type="scientific">Cronartium quercuum f. sp. fusiforme G11</name>
    <dbReference type="NCBI Taxonomy" id="708437"/>
    <lineage>
        <taxon>Eukaryota</taxon>
        <taxon>Fungi</taxon>
        <taxon>Dikarya</taxon>
        <taxon>Basidiomycota</taxon>
        <taxon>Pucciniomycotina</taxon>
        <taxon>Pucciniomycetes</taxon>
        <taxon>Pucciniales</taxon>
        <taxon>Coleosporiaceae</taxon>
        <taxon>Cronartium</taxon>
    </lineage>
</organism>
<proteinExistence type="predicted"/>
<dbReference type="AlphaFoldDB" id="A0A9P6NR18"/>
<dbReference type="EMBL" id="MU167234">
    <property type="protein sequence ID" value="KAG0148683.1"/>
    <property type="molecule type" value="Genomic_DNA"/>
</dbReference>
<evidence type="ECO:0000313" key="2">
    <source>
        <dbReference type="Proteomes" id="UP000886653"/>
    </source>
</evidence>
<accession>A0A9P6NR18</accession>
<dbReference type="Proteomes" id="UP000886653">
    <property type="component" value="Unassembled WGS sequence"/>
</dbReference>
<sequence>MWTEQVPLYVIQNTLQKKISKSSLNTWARLLRTTGSVMRDKSTYAKMGRRLRFSDEELAVMNDMVNK</sequence>
<gene>
    <name evidence="1" type="ORF">CROQUDRAFT_654514</name>
</gene>
<protein>
    <submittedName>
        <fullName evidence="1">Uncharacterized protein</fullName>
    </submittedName>
</protein>